<dbReference type="PANTHER" id="PTHR37299:SF1">
    <property type="entry name" value="STAGE 0 SPORULATION PROTEIN A HOMOLOG"/>
    <property type="match status" value="1"/>
</dbReference>
<dbReference type="RefSeq" id="WP_349181191.1">
    <property type="nucleotide sequence ID" value="NZ_JBBNGS010000001.1"/>
</dbReference>
<dbReference type="SMART" id="SM00850">
    <property type="entry name" value="LytTR"/>
    <property type="match status" value="1"/>
</dbReference>
<feature type="modified residue" description="4-aspartylphosphate" evidence="1">
    <location>
        <position position="56"/>
    </location>
</feature>
<dbReference type="InterPro" id="IPR046947">
    <property type="entry name" value="LytR-like"/>
</dbReference>
<feature type="domain" description="Response regulatory" evidence="2">
    <location>
        <begin position="3"/>
        <end position="119"/>
    </location>
</feature>
<dbReference type="Gene3D" id="3.40.50.2300">
    <property type="match status" value="1"/>
</dbReference>
<dbReference type="InterPro" id="IPR001789">
    <property type="entry name" value="Sig_transdc_resp-reg_receiver"/>
</dbReference>
<dbReference type="SMART" id="SM00448">
    <property type="entry name" value="REC"/>
    <property type="match status" value="1"/>
</dbReference>
<feature type="domain" description="HTH LytTR-type" evidence="3">
    <location>
        <begin position="129"/>
        <end position="230"/>
    </location>
</feature>
<dbReference type="PROSITE" id="PS50110">
    <property type="entry name" value="RESPONSE_REGULATORY"/>
    <property type="match status" value="1"/>
</dbReference>
<protein>
    <submittedName>
        <fullName evidence="4">LytTR family DNA-binding domain-containing protein</fullName>
    </submittedName>
</protein>
<dbReference type="PANTHER" id="PTHR37299">
    <property type="entry name" value="TRANSCRIPTIONAL REGULATOR-RELATED"/>
    <property type="match status" value="1"/>
</dbReference>
<dbReference type="InterPro" id="IPR007492">
    <property type="entry name" value="LytTR_DNA-bd_dom"/>
</dbReference>
<comment type="caution">
    <text evidence="4">The sequence shown here is derived from an EMBL/GenBank/DDBJ whole genome shotgun (WGS) entry which is preliminary data.</text>
</comment>
<name>A0ABV1ID55_9ACTN</name>
<dbReference type="PROSITE" id="PS50930">
    <property type="entry name" value="HTH_LYTTR"/>
    <property type="match status" value="1"/>
</dbReference>
<dbReference type="InterPro" id="IPR011006">
    <property type="entry name" value="CheY-like_superfamily"/>
</dbReference>
<dbReference type="Proteomes" id="UP001478817">
    <property type="component" value="Unassembled WGS sequence"/>
</dbReference>
<evidence type="ECO:0000259" key="2">
    <source>
        <dbReference type="PROSITE" id="PS50110"/>
    </source>
</evidence>
<reference evidence="4 5" key="1">
    <citation type="submission" date="2024-04" db="EMBL/GenBank/DDBJ databases">
        <title>Human intestinal bacterial collection.</title>
        <authorList>
            <person name="Pauvert C."/>
            <person name="Hitch T.C.A."/>
            <person name="Clavel T."/>
        </authorList>
    </citation>
    <scope>NUCLEOTIDE SEQUENCE [LARGE SCALE GENOMIC DNA]</scope>
    <source>
        <strain evidence="4 5">CLA-AA-H197</strain>
    </source>
</reference>
<dbReference type="GO" id="GO:0003677">
    <property type="term" value="F:DNA binding"/>
    <property type="evidence" value="ECO:0007669"/>
    <property type="project" value="UniProtKB-KW"/>
</dbReference>
<evidence type="ECO:0000256" key="1">
    <source>
        <dbReference type="PROSITE-ProRule" id="PRU00169"/>
    </source>
</evidence>
<accession>A0ABV1ID55</accession>
<dbReference type="Pfam" id="PF04397">
    <property type="entry name" value="LytTR"/>
    <property type="match status" value="1"/>
</dbReference>
<dbReference type="EMBL" id="JBBNGS010000001">
    <property type="protein sequence ID" value="MEQ2636835.1"/>
    <property type="molecule type" value="Genomic_DNA"/>
</dbReference>
<dbReference type="Pfam" id="PF00072">
    <property type="entry name" value="Response_reg"/>
    <property type="match status" value="1"/>
</dbReference>
<keyword evidence="1" id="KW-0597">Phosphoprotein</keyword>
<dbReference type="SUPFAM" id="SSF52172">
    <property type="entry name" value="CheY-like"/>
    <property type="match status" value="1"/>
</dbReference>
<dbReference type="Gene3D" id="2.40.50.1020">
    <property type="entry name" value="LytTr DNA-binding domain"/>
    <property type="match status" value="1"/>
</dbReference>
<gene>
    <name evidence="4" type="ORF">AAAT05_00500</name>
</gene>
<proteinExistence type="predicted"/>
<evidence type="ECO:0000259" key="3">
    <source>
        <dbReference type="PROSITE" id="PS50930"/>
    </source>
</evidence>
<sequence>MHRVLIIEDNREEAEALRRCIERYGQLNAEQFDVTVMRSAVDYVAEGGAWSIVFMDIDLPGINGMEAAELLRTYDPVTHIIFVTNLAQYAVHGYEVDALGFIVKPVSYNSFRIPMDKAMRAVRQRVPSLLIKTQDGIRLVPQTDVVWVEISGHYLSWHIAGEKDPLNERGSLAQAAEKLAGGSMVSISKSVMANATHIQAIVRDTLVMTDGARLAISRSKKREVMAQIAALLGDVR</sequence>
<evidence type="ECO:0000313" key="4">
    <source>
        <dbReference type="EMBL" id="MEQ2636835.1"/>
    </source>
</evidence>
<organism evidence="4 5">
    <name type="scientific">Paratractidigestivibacter faecalis</name>
    <dbReference type="NCBI Taxonomy" id="2292441"/>
    <lineage>
        <taxon>Bacteria</taxon>
        <taxon>Bacillati</taxon>
        <taxon>Actinomycetota</taxon>
        <taxon>Coriobacteriia</taxon>
        <taxon>Coriobacteriales</taxon>
        <taxon>Atopobiaceae</taxon>
        <taxon>Paratractidigestivibacter</taxon>
    </lineage>
</organism>
<evidence type="ECO:0000313" key="5">
    <source>
        <dbReference type="Proteomes" id="UP001478817"/>
    </source>
</evidence>
<keyword evidence="5" id="KW-1185">Reference proteome</keyword>
<keyword evidence="4" id="KW-0238">DNA-binding</keyword>